<comment type="catalytic activity">
    <reaction evidence="16 17">
        <text>a ubiquinone + NADH + 5 H(+)(in) = a ubiquinol + NAD(+) + 4 H(+)(out)</text>
        <dbReference type="Rhea" id="RHEA:29091"/>
        <dbReference type="Rhea" id="RHEA-COMP:9565"/>
        <dbReference type="Rhea" id="RHEA-COMP:9566"/>
        <dbReference type="ChEBI" id="CHEBI:15378"/>
        <dbReference type="ChEBI" id="CHEBI:16389"/>
        <dbReference type="ChEBI" id="CHEBI:17976"/>
        <dbReference type="ChEBI" id="CHEBI:57540"/>
        <dbReference type="ChEBI" id="CHEBI:57945"/>
        <dbReference type="EC" id="7.1.1.2"/>
    </reaction>
</comment>
<dbReference type="EC" id="7.1.1.2" evidence="4 17"/>
<accession>A0A4Y5MV65</accession>
<comment type="subcellular location">
    <subcellularLocation>
        <location evidence="2 17">Mitochondrion membrane</location>
        <topology evidence="2 17">Multi-pass membrane protein</topology>
    </subcellularLocation>
</comment>
<keyword evidence="14 17" id="KW-0496">Mitochondrion</keyword>
<keyword evidence="15 17" id="KW-0472">Membrane</keyword>
<keyword evidence="11 17" id="KW-1133">Transmembrane helix</keyword>
<comment type="function">
    <text evidence="17">Core subunit of the mitochondrial membrane respiratory chain NADH dehydrogenase (Complex I) which catalyzes electron transfer from NADH through the respiratory chain, using ubiquinone as an electron acceptor. Essential for the catalytic activity of complex I.</text>
</comment>
<keyword evidence="9 17" id="KW-1278">Translocase</keyword>
<dbReference type="Gene3D" id="1.20.58.1610">
    <property type="entry name" value="NADH:ubiquinone/plastoquinone oxidoreductase, chain 3"/>
    <property type="match status" value="1"/>
</dbReference>
<evidence type="ECO:0000256" key="5">
    <source>
        <dbReference type="ARBA" id="ARBA00021007"/>
    </source>
</evidence>
<dbReference type="GO" id="GO:0008137">
    <property type="term" value="F:NADH dehydrogenase (ubiquinone) activity"/>
    <property type="evidence" value="ECO:0007669"/>
    <property type="project" value="UniProtKB-UniRule"/>
</dbReference>
<sequence length="149" mass="17298">MNSLSFYILLVPIINILLLSLNVLLGPDRKYGEKRSSFECGFHSFLGQNRQPFNISFFLFGLLFLIFDLEIILIFPYTLSANHVGSYGLTVLFAFFIILTVGFCYEIGKNALKVYIDKKRFLKYNRCILKSKYMIIKSNRKNINNISLK</sequence>
<keyword evidence="12 17" id="KW-0520">NAD</keyword>
<keyword evidence="10 17" id="KW-0249">Electron transport</keyword>
<evidence type="ECO:0000256" key="1">
    <source>
        <dbReference type="ARBA" id="ARBA00003257"/>
    </source>
</evidence>
<evidence type="ECO:0000256" key="10">
    <source>
        <dbReference type="ARBA" id="ARBA00022982"/>
    </source>
</evidence>
<evidence type="ECO:0000256" key="2">
    <source>
        <dbReference type="ARBA" id="ARBA00004225"/>
    </source>
</evidence>
<evidence type="ECO:0000256" key="3">
    <source>
        <dbReference type="ARBA" id="ARBA00008472"/>
    </source>
</evidence>
<dbReference type="PANTHER" id="PTHR11058">
    <property type="entry name" value="NADH-UBIQUINONE OXIDOREDUCTASE CHAIN 3"/>
    <property type="match status" value="1"/>
</dbReference>
<feature type="transmembrane region" description="Helical" evidence="17">
    <location>
        <begin position="84"/>
        <end position="105"/>
    </location>
</feature>
<dbReference type="Pfam" id="PF00507">
    <property type="entry name" value="Oxidored_q4"/>
    <property type="match status" value="1"/>
</dbReference>
<keyword evidence="7 17" id="KW-0679">Respiratory chain</keyword>
<evidence type="ECO:0000256" key="9">
    <source>
        <dbReference type="ARBA" id="ARBA00022967"/>
    </source>
</evidence>
<dbReference type="FunFam" id="1.20.58.1610:FF:000009">
    <property type="entry name" value="NADH-ubiquinone oxidoreductase chain 3"/>
    <property type="match status" value="1"/>
</dbReference>
<evidence type="ECO:0000256" key="14">
    <source>
        <dbReference type="ARBA" id="ARBA00023128"/>
    </source>
</evidence>
<evidence type="ECO:0000256" key="13">
    <source>
        <dbReference type="ARBA" id="ARBA00023075"/>
    </source>
</evidence>
<keyword evidence="13 17" id="KW-0830">Ubiquinone</keyword>
<dbReference type="GO" id="GO:0030964">
    <property type="term" value="C:NADH dehydrogenase complex"/>
    <property type="evidence" value="ECO:0007669"/>
    <property type="project" value="TreeGrafter"/>
</dbReference>
<dbReference type="InterPro" id="IPR038430">
    <property type="entry name" value="NDAH_ubi_oxred_su3_sf"/>
</dbReference>
<evidence type="ECO:0000256" key="6">
    <source>
        <dbReference type="ARBA" id="ARBA00022448"/>
    </source>
</evidence>
<protein>
    <recommendedName>
        <fullName evidence="5 17">NADH-ubiquinone oxidoreductase chain 3</fullName>
        <ecNumber evidence="4 17">7.1.1.2</ecNumber>
    </recommendedName>
</protein>
<feature type="transmembrane region" description="Helical" evidence="17">
    <location>
        <begin position="6"/>
        <end position="25"/>
    </location>
</feature>
<feature type="transmembrane region" description="Helical" evidence="17">
    <location>
        <begin position="57"/>
        <end position="78"/>
    </location>
</feature>
<evidence type="ECO:0000256" key="11">
    <source>
        <dbReference type="ARBA" id="ARBA00022989"/>
    </source>
</evidence>
<comment type="function">
    <text evidence="1">Core subunit of the mitochondrial membrane respiratory chain NADH dehydrogenase (Complex I) that is believed to belong to the minimal assembly required for catalysis. Complex I functions in the transfer of electrons from NADH to the respiratory chain. The immediate electron acceptor for the enzyme is believed to be ubiquinone.</text>
</comment>
<keyword evidence="6 17" id="KW-0813">Transport</keyword>
<geneLocation type="mitochondrion" evidence="18"/>
<name>A0A4Y5MV65_9PEZI</name>
<evidence type="ECO:0000256" key="12">
    <source>
        <dbReference type="ARBA" id="ARBA00023027"/>
    </source>
</evidence>
<dbReference type="AlphaFoldDB" id="A0A4Y5MV65"/>
<evidence type="ECO:0000313" key="18">
    <source>
        <dbReference type="EMBL" id="QCW06917.1"/>
    </source>
</evidence>
<gene>
    <name evidence="18" type="primary">nad3</name>
</gene>
<dbReference type="InterPro" id="IPR000440">
    <property type="entry name" value="NADH_UbQ/plastoQ_OxRdtase_su3"/>
</dbReference>
<evidence type="ECO:0000256" key="7">
    <source>
        <dbReference type="ARBA" id="ARBA00022660"/>
    </source>
</evidence>
<dbReference type="PANTHER" id="PTHR11058:SF9">
    <property type="entry name" value="NADH-UBIQUINONE OXIDOREDUCTASE CHAIN 3"/>
    <property type="match status" value="1"/>
</dbReference>
<organism evidence="18">
    <name type="scientific">Orbilia brochopaga</name>
    <dbReference type="NCBI Taxonomy" id="3140254"/>
    <lineage>
        <taxon>Eukaryota</taxon>
        <taxon>Fungi</taxon>
        <taxon>Dikarya</taxon>
        <taxon>Ascomycota</taxon>
        <taxon>Pezizomycotina</taxon>
        <taxon>Orbiliomycetes</taxon>
        <taxon>Orbiliales</taxon>
        <taxon>Orbiliaceae</taxon>
        <taxon>Orbilia</taxon>
    </lineage>
</organism>
<evidence type="ECO:0000256" key="15">
    <source>
        <dbReference type="ARBA" id="ARBA00023136"/>
    </source>
</evidence>
<evidence type="ECO:0000256" key="16">
    <source>
        <dbReference type="ARBA" id="ARBA00049551"/>
    </source>
</evidence>
<dbReference type="EMBL" id="MK820635">
    <property type="protein sequence ID" value="QCW06917.1"/>
    <property type="molecule type" value="Genomic_DNA"/>
</dbReference>
<comment type="similarity">
    <text evidence="3 17">Belongs to the complex I subunit 3 family.</text>
</comment>
<proteinExistence type="inferred from homology"/>
<evidence type="ECO:0000256" key="17">
    <source>
        <dbReference type="RuleBase" id="RU003640"/>
    </source>
</evidence>
<evidence type="ECO:0000256" key="8">
    <source>
        <dbReference type="ARBA" id="ARBA00022692"/>
    </source>
</evidence>
<evidence type="ECO:0000256" key="4">
    <source>
        <dbReference type="ARBA" id="ARBA00012944"/>
    </source>
</evidence>
<dbReference type="GO" id="GO:0031966">
    <property type="term" value="C:mitochondrial membrane"/>
    <property type="evidence" value="ECO:0007669"/>
    <property type="project" value="UniProtKB-SubCell"/>
</dbReference>
<keyword evidence="8 17" id="KW-0812">Transmembrane</keyword>
<reference evidence="18" key="1">
    <citation type="submission" date="2019-04" db="EMBL/GenBank/DDBJ databases">
        <authorList>
            <person name="Yu Z."/>
            <person name="Deng C."/>
        </authorList>
    </citation>
    <scope>NUCLEOTIDE SEQUENCE</scope>
</reference>